<evidence type="ECO:0000256" key="18">
    <source>
        <dbReference type="ARBA" id="ARBA00029893"/>
    </source>
</evidence>
<keyword evidence="21" id="KW-1185">Reference proteome</keyword>
<keyword evidence="11" id="KW-0999">Mitochondrion inner membrane</keyword>
<evidence type="ECO:0000256" key="17">
    <source>
        <dbReference type="ARBA" id="ARBA00023264"/>
    </source>
</evidence>
<comment type="pathway">
    <text evidence="3">Phospholipid metabolism; CDP-diacylglycerol biosynthesis; CDP-diacylglycerol from sn-glycerol 3-phosphate: step 3/3.</text>
</comment>
<evidence type="ECO:0000256" key="4">
    <source>
        <dbReference type="ARBA" id="ARBA00005189"/>
    </source>
</evidence>
<comment type="cofactor">
    <cofactor evidence="1">
        <name>Mg(2+)</name>
        <dbReference type="ChEBI" id="CHEBI:18420"/>
    </cofactor>
</comment>
<evidence type="ECO:0000256" key="16">
    <source>
        <dbReference type="ARBA" id="ARBA00023209"/>
    </source>
</evidence>
<evidence type="ECO:0000256" key="3">
    <source>
        <dbReference type="ARBA" id="ARBA00005119"/>
    </source>
</evidence>
<dbReference type="EC" id="2.7.7.41" evidence="6"/>
<keyword evidence="17" id="KW-1208">Phospholipid metabolism</keyword>
<evidence type="ECO:0000313" key="21">
    <source>
        <dbReference type="Proteomes" id="UP000502823"/>
    </source>
</evidence>
<keyword evidence="8" id="KW-0444">Lipid biosynthesis</keyword>
<keyword evidence="9" id="KW-0808">Transferase</keyword>
<dbReference type="UniPathway" id="UPA00557">
    <property type="reaction ID" value="UER00614"/>
</dbReference>
<keyword evidence="10" id="KW-0548">Nucleotidyltransferase</keyword>
<gene>
    <name evidence="20" type="ORF">Cfor_01130</name>
</gene>
<reference evidence="21" key="1">
    <citation type="submission" date="2020-01" db="EMBL/GenBank/DDBJ databases">
        <title>Draft genome sequence of the Termite Coptotermes fromosanus.</title>
        <authorList>
            <person name="Itakura S."/>
            <person name="Yosikawa Y."/>
            <person name="Umezawa K."/>
        </authorList>
    </citation>
    <scope>NUCLEOTIDE SEQUENCE [LARGE SCALE GENOMIC DNA]</scope>
</reference>
<dbReference type="AlphaFoldDB" id="A0A6L2PEI0"/>
<name>A0A6L2PEI0_COPFO</name>
<dbReference type="OrthoDB" id="341477at2759"/>
<dbReference type="FunCoup" id="A0A6L2PEI0">
    <property type="interactions" value="1214"/>
</dbReference>
<evidence type="ECO:0000256" key="8">
    <source>
        <dbReference type="ARBA" id="ARBA00022516"/>
    </source>
</evidence>
<dbReference type="Pfam" id="PF09139">
    <property type="entry name" value="Tam41_Mmp37"/>
    <property type="match status" value="1"/>
</dbReference>
<dbReference type="Proteomes" id="UP000502823">
    <property type="component" value="Unassembled WGS sequence"/>
</dbReference>
<comment type="subcellular location">
    <subcellularLocation>
        <location evidence="2">Mitochondrion inner membrane</location>
        <topology evidence="2">Peripheral membrane protein</topology>
        <orientation evidence="2">Matrix side</orientation>
    </subcellularLocation>
</comment>
<dbReference type="InterPro" id="IPR015222">
    <property type="entry name" value="Tam41"/>
</dbReference>
<keyword evidence="14" id="KW-0496">Mitochondrion</keyword>
<evidence type="ECO:0000256" key="14">
    <source>
        <dbReference type="ARBA" id="ARBA00023128"/>
    </source>
</evidence>
<evidence type="ECO:0000256" key="2">
    <source>
        <dbReference type="ARBA" id="ARBA00004443"/>
    </source>
</evidence>
<dbReference type="InParanoid" id="A0A6L2PEI0"/>
<evidence type="ECO:0000256" key="1">
    <source>
        <dbReference type="ARBA" id="ARBA00001946"/>
    </source>
</evidence>
<dbReference type="EMBL" id="BLKM01000271">
    <property type="protein sequence ID" value="GFG30963.1"/>
    <property type="molecule type" value="Genomic_DNA"/>
</dbReference>
<keyword evidence="13" id="KW-0443">Lipid metabolism</keyword>
<evidence type="ECO:0000256" key="13">
    <source>
        <dbReference type="ARBA" id="ARBA00023098"/>
    </source>
</evidence>
<sequence>MAGTKAVVACPSLYSKILESTFPQHFSFGFAYGSGVYRQSGSDITTNMVDMISTVEDAPAWHKENISRNPNHYSALRLLGYNTVARIQENWGAAVYFNDLVPIKHAGVTIKYGFVSRSALVTHLLDWYKLYLAGRLHKPVEVIRKTSDSQLRSALQFNLHSAVQTALLMLPEHLSEREFCITISSLSYAGDFHMVFGEDKKKKVHKIVEP</sequence>
<evidence type="ECO:0000256" key="11">
    <source>
        <dbReference type="ARBA" id="ARBA00022792"/>
    </source>
</evidence>
<keyword evidence="15" id="KW-0472">Membrane</keyword>
<evidence type="ECO:0000256" key="9">
    <source>
        <dbReference type="ARBA" id="ARBA00022679"/>
    </source>
</evidence>
<keyword evidence="12" id="KW-0460">Magnesium</keyword>
<evidence type="ECO:0000256" key="7">
    <source>
        <dbReference type="ARBA" id="ARBA00018337"/>
    </source>
</evidence>
<evidence type="ECO:0000313" key="20">
    <source>
        <dbReference type="EMBL" id="GFG30963.1"/>
    </source>
</evidence>
<dbReference type="GO" id="GO:0005743">
    <property type="term" value="C:mitochondrial inner membrane"/>
    <property type="evidence" value="ECO:0007669"/>
    <property type="project" value="UniProtKB-SubCell"/>
</dbReference>
<organism evidence="20 21">
    <name type="scientific">Coptotermes formosanus</name>
    <name type="common">Formosan subterranean termite</name>
    <dbReference type="NCBI Taxonomy" id="36987"/>
    <lineage>
        <taxon>Eukaryota</taxon>
        <taxon>Metazoa</taxon>
        <taxon>Ecdysozoa</taxon>
        <taxon>Arthropoda</taxon>
        <taxon>Hexapoda</taxon>
        <taxon>Insecta</taxon>
        <taxon>Pterygota</taxon>
        <taxon>Neoptera</taxon>
        <taxon>Polyneoptera</taxon>
        <taxon>Dictyoptera</taxon>
        <taxon>Blattodea</taxon>
        <taxon>Blattoidea</taxon>
        <taxon>Termitoidae</taxon>
        <taxon>Rhinotermitidae</taxon>
        <taxon>Coptotermes</taxon>
    </lineage>
</organism>
<keyword evidence="16" id="KW-0594">Phospholipid biosynthesis</keyword>
<dbReference type="GO" id="GO:0004605">
    <property type="term" value="F:phosphatidate cytidylyltransferase activity"/>
    <property type="evidence" value="ECO:0007669"/>
    <property type="project" value="UniProtKB-EC"/>
</dbReference>
<proteinExistence type="inferred from homology"/>
<accession>A0A6L2PEI0</accession>
<evidence type="ECO:0000256" key="10">
    <source>
        <dbReference type="ARBA" id="ARBA00022695"/>
    </source>
</evidence>
<dbReference type="GO" id="GO:0032049">
    <property type="term" value="P:cardiolipin biosynthetic process"/>
    <property type="evidence" value="ECO:0007669"/>
    <property type="project" value="InterPro"/>
</dbReference>
<dbReference type="PANTHER" id="PTHR13619">
    <property type="entry name" value="PHOSPHATIDATE CYTIDYLYLTRANSFERASE, MITOCHONDRIAL"/>
    <property type="match status" value="1"/>
</dbReference>
<evidence type="ECO:0000256" key="15">
    <source>
        <dbReference type="ARBA" id="ARBA00023136"/>
    </source>
</evidence>
<comment type="caution">
    <text evidence="20">The sequence shown here is derived from an EMBL/GenBank/DDBJ whole genome shotgun (WGS) entry which is preliminary data.</text>
</comment>
<protein>
    <recommendedName>
        <fullName evidence="7">Phosphatidate cytidylyltransferase, mitochondrial</fullName>
        <ecNumber evidence="6">2.7.7.41</ecNumber>
    </recommendedName>
    <alternativeName>
        <fullName evidence="18">CDP-diacylglycerol synthase</fullName>
    </alternativeName>
    <alternativeName>
        <fullName evidence="19">Mitochondrial translocator assembly and maintenance protein 41 homolog</fullName>
    </alternativeName>
</protein>
<comment type="pathway">
    <text evidence="4">Lipid metabolism.</text>
</comment>
<dbReference type="GO" id="GO:0016024">
    <property type="term" value="P:CDP-diacylglycerol biosynthetic process"/>
    <property type="evidence" value="ECO:0007669"/>
    <property type="project" value="UniProtKB-UniPathway"/>
</dbReference>
<dbReference type="PANTHER" id="PTHR13619:SF0">
    <property type="entry name" value="PHOSPHATIDATE CYTIDYLYLTRANSFERASE, MITOCHONDRIAL"/>
    <property type="match status" value="1"/>
</dbReference>
<evidence type="ECO:0000256" key="5">
    <source>
        <dbReference type="ARBA" id="ARBA00005458"/>
    </source>
</evidence>
<evidence type="ECO:0000256" key="6">
    <source>
        <dbReference type="ARBA" id="ARBA00012487"/>
    </source>
</evidence>
<comment type="similarity">
    <text evidence="5">Belongs to the TAM41 family.</text>
</comment>
<evidence type="ECO:0000256" key="12">
    <source>
        <dbReference type="ARBA" id="ARBA00022842"/>
    </source>
</evidence>
<evidence type="ECO:0000256" key="19">
    <source>
        <dbReference type="ARBA" id="ARBA00031502"/>
    </source>
</evidence>